<dbReference type="InterPro" id="IPR036097">
    <property type="entry name" value="HisK_dim/P_sf"/>
</dbReference>
<dbReference type="InterPro" id="IPR036890">
    <property type="entry name" value="HATPase_C_sf"/>
</dbReference>
<dbReference type="Pfam" id="PF00512">
    <property type="entry name" value="HisKA"/>
    <property type="match status" value="1"/>
</dbReference>
<feature type="domain" description="Histidine kinase" evidence="5">
    <location>
        <begin position="20"/>
        <end position="242"/>
    </location>
</feature>
<accession>A0A514CL69</accession>
<dbReference type="SUPFAM" id="SSF52172">
    <property type="entry name" value="CheY-like"/>
    <property type="match status" value="1"/>
</dbReference>
<comment type="catalytic activity">
    <reaction evidence="1">
        <text>ATP + protein L-histidine = ADP + protein N-phospho-L-histidine.</text>
        <dbReference type="EC" id="2.7.13.3"/>
    </reaction>
</comment>
<dbReference type="Proteomes" id="UP000316614">
    <property type="component" value="Chromosome"/>
</dbReference>
<gene>
    <name evidence="7" type="ORF">FKX85_16415</name>
</gene>
<dbReference type="SMART" id="SM00448">
    <property type="entry name" value="REC"/>
    <property type="match status" value="1"/>
</dbReference>
<evidence type="ECO:0000256" key="2">
    <source>
        <dbReference type="ARBA" id="ARBA00012438"/>
    </source>
</evidence>
<feature type="modified residue" description="4-aspartylphosphate" evidence="4">
    <location>
        <position position="311"/>
    </location>
</feature>
<dbReference type="InterPro" id="IPR011006">
    <property type="entry name" value="CheY-like_superfamily"/>
</dbReference>
<reference evidence="7 8" key="1">
    <citation type="submission" date="2019-06" db="EMBL/GenBank/DDBJ databases">
        <title>Echinicola alkalisoli sp. nov. isolated from saline soil.</title>
        <authorList>
            <person name="Sun J.-Q."/>
            <person name="Xu L."/>
        </authorList>
    </citation>
    <scope>NUCLEOTIDE SEQUENCE [LARGE SCALE GENOMIC DNA]</scope>
    <source>
        <strain evidence="7 8">LN3S3</strain>
    </source>
</reference>
<dbReference type="PANTHER" id="PTHR43719">
    <property type="entry name" value="TWO-COMPONENT HISTIDINE KINASE"/>
    <property type="match status" value="1"/>
</dbReference>
<dbReference type="PRINTS" id="PR00344">
    <property type="entry name" value="BCTRLSENSOR"/>
</dbReference>
<dbReference type="SUPFAM" id="SSF47384">
    <property type="entry name" value="Homodimeric domain of signal transducing histidine kinase"/>
    <property type="match status" value="1"/>
</dbReference>
<dbReference type="InterPro" id="IPR003661">
    <property type="entry name" value="HisK_dim/P_dom"/>
</dbReference>
<dbReference type="InterPro" id="IPR003594">
    <property type="entry name" value="HATPase_dom"/>
</dbReference>
<dbReference type="Pfam" id="PF00072">
    <property type="entry name" value="Response_reg"/>
    <property type="match status" value="1"/>
</dbReference>
<evidence type="ECO:0000256" key="4">
    <source>
        <dbReference type="PROSITE-ProRule" id="PRU00169"/>
    </source>
</evidence>
<dbReference type="SMART" id="SM00387">
    <property type="entry name" value="HATPase_c"/>
    <property type="match status" value="1"/>
</dbReference>
<evidence type="ECO:0000313" key="8">
    <source>
        <dbReference type="Proteomes" id="UP000316614"/>
    </source>
</evidence>
<evidence type="ECO:0000256" key="1">
    <source>
        <dbReference type="ARBA" id="ARBA00000085"/>
    </source>
</evidence>
<evidence type="ECO:0000259" key="6">
    <source>
        <dbReference type="PROSITE" id="PS50110"/>
    </source>
</evidence>
<dbReference type="AlphaFoldDB" id="A0A514CL69"/>
<organism evidence="7 8">
    <name type="scientific">Echinicola soli</name>
    <dbReference type="NCBI Taxonomy" id="2591634"/>
    <lineage>
        <taxon>Bacteria</taxon>
        <taxon>Pseudomonadati</taxon>
        <taxon>Bacteroidota</taxon>
        <taxon>Cytophagia</taxon>
        <taxon>Cytophagales</taxon>
        <taxon>Cyclobacteriaceae</taxon>
        <taxon>Echinicola</taxon>
    </lineage>
</organism>
<dbReference type="EMBL" id="CP041253">
    <property type="protein sequence ID" value="QDH80538.1"/>
    <property type="molecule type" value="Genomic_DNA"/>
</dbReference>
<dbReference type="Gene3D" id="3.30.565.10">
    <property type="entry name" value="Histidine kinase-like ATPase, C-terminal domain"/>
    <property type="match status" value="1"/>
</dbReference>
<dbReference type="InterPro" id="IPR001789">
    <property type="entry name" value="Sig_transdc_resp-reg_receiver"/>
</dbReference>
<dbReference type="InterPro" id="IPR005467">
    <property type="entry name" value="His_kinase_dom"/>
</dbReference>
<dbReference type="Gene3D" id="1.10.287.130">
    <property type="match status" value="1"/>
</dbReference>
<evidence type="ECO:0000256" key="3">
    <source>
        <dbReference type="ARBA" id="ARBA00022553"/>
    </source>
</evidence>
<dbReference type="GO" id="GO:0000155">
    <property type="term" value="F:phosphorelay sensor kinase activity"/>
    <property type="evidence" value="ECO:0007669"/>
    <property type="project" value="InterPro"/>
</dbReference>
<proteinExistence type="predicted"/>
<dbReference type="PANTHER" id="PTHR43719:SF28">
    <property type="entry name" value="PEROXIDE STRESS-ACTIVATED HISTIDINE KINASE MAK1-RELATED"/>
    <property type="match status" value="1"/>
</dbReference>
<dbReference type="InterPro" id="IPR004358">
    <property type="entry name" value="Sig_transdc_His_kin-like_C"/>
</dbReference>
<dbReference type="OrthoDB" id="9811889at2"/>
<keyword evidence="8" id="KW-1185">Reference proteome</keyword>
<feature type="domain" description="Response regulatory" evidence="6">
    <location>
        <begin position="262"/>
        <end position="375"/>
    </location>
</feature>
<keyword evidence="3 4" id="KW-0597">Phosphoprotein</keyword>
<name>A0A514CL69_9BACT</name>
<dbReference type="CDD" id="cd00082">
    <property type="entry name" value="HisKA"/>
    <property type="match status" value="1"/>
</dbReference>
<dbReference type="Gene3D" id="3.40.50.2300">
    <property type="match status" value="1"/>
</dbReference>
<dbReference type="PROSITE" id="PS50109">
    <property type="entry name" value="HIS_KIN"/>
    <property type="match status" value="1"/>
</dbReference>
<sequence length="376" mass="41455">MSKNNFNKQDNTAKLKLLSLVSHEIRTPLHGIIGLTEQLQDTPLSDDQKSLVDHLIHTERILMNLINDVLDYSKLKSAAFDIKLKPASVHTILDELKTLFAPLAAQKSLDLEVNIEVGAEYVLVDNLRLKQVLSNLINNALKFTDSGYIRLECKQTTSTNSDGHPMFRFTVEDSGSGIPEGKETSIFEAYGHSSESHNKNGTGLGLAISNMILNNLGSELHLSKPSASDTGAIFYFDLAMEPTETAPHTKKEQLTHQFEGTRALLVDDDPLVQKITTAMLEKEGISVKTSLSFKSALDCLSQVQPELIFIDLVLGETDGAELLGYLKESGIHSASFICMTASENSKDEILKLGFDAVLRKPFNRRALTRVLSQLSK</sequence>
<dbReference type="RefSeq" id="WP_141615768.1">
    <property type="nucleotide sequence ID" value="NZ_CP041253.1"/>
</dbReference>
<dbReference type="SUPFAM" id="SSF55874">
    <property type="entry name" value="ATPase domain of HSP90 chaperone/DNA topoisomerase II/histidine kinase"/>
    <property type="match status" value="1"/>
</dbReference>
<dbReference type="InterPro" id="IPR050956">
    <property type="entry name" value="2C_system_His_kinase"/>
</dbReference>
<dbReference type="KEGG" id="echi:FKX85_16415"/>
<evidence type="ECO:0000259" key="5">
    <source>
        <dbReference type="PROSITE" id="PS50109"/>
    </source>
</evidence>
<dbReference type="PROSITE" id="PS50110">
    <property type="entry name" value="RESPONSE_REGULATORY"/>
    <property type="match status" value="1"/>
</dbReference>
<protein>
    <recommendedName>
        <fullName evidence="2">histidine kinase</fullName>
        <ecNumber evidence="2">2.7.13.3</ecNumber>
    </recommendedName>
</protein>
<dbReference type="Pfam" id="PF02518">
    <property type="entry name" value="HATPase_c"/>
    <property type="match status" value="1"/>
</dbReference>
<dbReference type="CDD" id="cd00156">
    <property type="entry name" value="REC"/>
    <property type="match status" value="1"/>
</dbReference>
<dbReference type="SMART" id="SM00388">
    <property type="entry name" value="HisKA"/>
    <property type="match status" value="1"/>
</dbReference>
<dbReference type="EC" id="2.7.13.3" evidence="2"/>
<evidence type="ECO:0000313" key="7">
    <source>
        <dbReference type="EMBL" id="QDH80538.1"/>
    </source>
</evidence>